<comment type="caution">
    <text evidence="9">The sequence shown here is derived from an EMBL/GenBank/DDBJ whole genome shotgun (WGS) entry which is preliminary data.</text>
</comment>
<evidence type="ECO:0000256" key="2">
    <source>
        <dbReference type="ARBA" id="ARBA00010790"/>
    </source>
</evidence>
<protein>
    <recommendedName>
        <fullName evidence="8">Glucose-methanol-choline oxidoreductase N-terminal domain-containing protein</fullName>
    </recommendedName>
</protein>
<dbReference type="SUPFAM" id="SSF54373">
    <property type="entry name" value="FAD-linked reductases, C-terminal domain"/>
    <property type="match status" value="1"/>
</dbReference>
<dbReference type="Pfam" id="PF03575">
    <property type="entry name" value="Peptidase_S51"/>
    <property type="match status" value="1"/>
</dbReference>
<proteinExistence type="inferred from homology"/>
<keyword evidence="3" id="KW-0645">Protease</keyword>
<sequence length="1010" mass="111082">MLFRALYTLWGAAATVTASPVASGHAHHTGGPENGHLMIVGGNLPSDTIWKEIIELAGGPNSSIVLIPTAGGDPSSNESFASAVTLRDLGANNVTVLHTYDPAVADTDESVAPLLEADGIFFGGGRQWRLVDAYAGTKAERASQSVLDRGGVISGSSAGASIQASFLARGHTANNQIMIGDHTVGFGYLKNAAVDQHVLVRNRHFDMLDVLKVHPELLGISIDEDTALIVHKNEAEVFGSTYALIYDGKFYSSEGTELKTRPPPEARFYFLKSGDSGEPGANTLETWGRHSSPAASATGQCQRPVPTISHVSSNDQLRNKYKLKPYRLRELRPCRSYLDNNTRRLVMLGPMTGMRVNLNALDAAKVYTCVTRISQTRIPETFARFSAILLRIPAQHIKDNMGIYTKLPEEIRQVDVIVAGGKCFVRGTAGCVIASRLAEADPELSILVIEQGMNNHNIPEVVYPALFPQNLKEGSKTALFWQGNFAPQLGNRAPVVPSGGTLGGGSSINWMVYTRAQRSDFDSWNMPGWSANDLFPYLRKFETYHGRGEREHHGYDGPINISKGTFTAKRAENDFIEAAAKLGYRELKDLQNLDANDGVERWLRYVGPDGRRQDAAHRFLHPKLQSGGYPNLHVLTETHVVRVLIEGGRACGVEYQPNPKFSTEDTKRKIRASKMVCVSAGANATPLILERSGVGDPNVLRRAGVQLIQPLRGVGDQYQDHHLSLWAYRTDLSPREAINGFNDGRFDVHEAIRKNDELLGWNSMDASGKFRPTEADLKDLSPAFRRAWDRDFRNAPDRPLMIIALYNSFFGDYATLPDDAEYVSMACWTAYPYSRGSIHITGPEISDPIDFDVGYLKDADDVDVQKHIWSYKLQREMTRRMSLYRGEEAGSHPAFPKHSKAAIVEFADGPVPANAPKIQYTKEDDKIIEQKVRETVATTWHSLGTCKMAPREQGGVVDSTLSVYGIKGLKLADLSVPPENVGANTNNTALMIGEKAADIFIQELGLKARL</sequence>
<gene>
    <name evidence="9" type="ORF">CBER1_07133</name>
</gene>
<dbReference type="SUPFAM" id="SSF52317">
    <property type="entry name" value="Class I glutamine amidotransferase-like"/>
    <property type="match status" value="1"/>
</dbReference>
<dbReference type="Proteomes" id="UP000237631">
    <property type="component" value="Unassembled WGS sequence"/>
</dbReference>
<dbReference type="AlphaFoldDB" id="A0A2S6C3P7"/>
<evidence type="ECO:0000256" key="3">
    <source>
        <dbReference type="ARBA" id="ARBA00022670"/>
    </source>
</evidence>
<dbReference type="EMBL" id="PNEN01000566">
    <property type="protein sequence ID" value="PPJ54355.1"/>
    <property type="molecule type" value="Genomic_DNA"/>
</dbReference>
<dbReference type="InterPro" id="IPR005320">
    <property type="entry name" value="Peptidase_S51"/>
</dbReference>
<keyword evidence="10" id="KW-1185">Reference proteome</keyword>
<dbReference type="OrthoDB" id="269227at2759"/>
<dbReference type="Gene3D" id="3.40.50.880">
    <property type="match status" value="1"/>
</dbReference>
<dbReference type="Pfam" id="PF00732">
    <property type="entry name" value="GMC_oxred_N"/>
    <property type="match status" value="1"/>
</dbReference>
<reference evidence="10" key="1">
    <citation type="journal article" date="2017" name="bioRxiv">
        <title>Conservation of a gene cluster reveals novel cercosporin biosynthetic mechanisms and extends production to the genus Colletotrichum.</title>
        <authorList>
            <person name="de Jonge R."/>
            <person name="Ebert M.K."/>
            <person name="Huitt-Roehl C.R."/>
            <person name="Pal P."/>
            <person name="Suttle J.C."/>
            <person name="Spanner R.E."/>
            <person name="Neubauer J.D."/>
            <person name="Jurick W.M.II."/>
            <person name="Stott K.A."/>
            <person name="Secor G.A."/>
            <person name="Thomma B.P.H.J."/>
            <person name="Van de Peer Y."/>
            <person name="Townsend C.A."/>
            <person name="Bolton M.D."/>
        </authorList>
    </citation>
    <scope>NUCLEOTIDE SEQUENCE [LARGE SCALE GENOMIC DNA]</scope>
    <source>
        <strain evidence="10">CBS538.71</strain>
    </source>
</reference>
<dbReference type="CDD" id="cd03145">
    <property type="entry name" value="GAT1_cyanophycinase"/>
    <property type="match status" value="1"/>
</dbReference>
<feature type="domain" description="Glucose-methanol-choline oxidoreductase N-terminal" evidence="8">
    <location>
        <begin position="681"/>
        <end position="695"/>
    </location>
</feature>
<dbReference type="GO" id="GO:0050660">
    <property type="term" value="F:flavin adenine dinucleotide binding"/>
    <property type="evidence" value="ECO:0007669"/>
    <property type="project" value="InterPro"/>
</dbReference>
<feature type="chain" id="PRO_5015485979" description="Glucose-methanol-choline oxidoreductase N-terminal domain-containing protein" evidence="7">
    <location>
        <begin position="19"/>
        <end position="1010"/>
    </location>
</feature>
<evidence type="ECO:0000313" key="9">
    <source>
        <dbReference type="EMBL" id="PPJ54355.1"/>
    </source>
</evidence>
<dbReference type="SUPFAM" id="SSF51905">
    <property type="entry name" value="FAD/NAD(P)-binding domain"/>
    <property type="match status" value="1"/>
</dbReference>
<dbReference type="GO" id="GO:0008236">
    <property type="term" value="F:serine-type peptidase activity"/>
    <property type="evidence" value="ECO:0007669"/>
    <property type="project" value="UniProtKB-KW"/>
</dbReference>
<dbReference type="InterPro" id="IPR012132">
    <property type="entry name" value="GMC_OxRdtase"/>
</dbReference>
<dbReference type="InterPro" id="IPR007867">
    <property type="entry name" value="GMC_OxRtase_C"/>
</dbReference>
<dbReference type="InterPro" id="IPR036188">
    <property type="entry name" value="FAD/NAD-bd_sf"/>
</dbReference>
<name>A0A2S6C3P7_9PEZI</name>
<dbReference type="STRING" id="357750.A0A2S6C3P7"/>
<keyword evidence="5" id="KW-0720">Serine protease</keyword>
<dbReference type="Pfam" id="PF05199">
    <property type="entry name" value="GMC_oxred_C"/>
    <property type="match status" value="1"/>
</dbReference>
<evidence type="ECO:0000256" key="1">
    <source>
        <dbReference type="ARBA" id="ARBA00006534"/>
    </source>
</evidence>
<evidence type="ECO:0000256" key="6">
    <source>
        <dbReference type="SAM" id="MobiDB-lite"/>
    </source>
</evidence>
<dbReference type="InterPro" id="IPR029062">
    <property type="entry name" value="Class_I_gatase-like"/>
</dbReference>
<dbReference type="Gene3D" id="3.30.560.10">
    <property type="entry name" value="Glucose Oxidase, domain 3"/>
    <property type="match status" value="1"/>
</dbReference>
<dbReference type="InterPro" id="IPR000172">
    <property type="entry name" value="GMC_OxRdtase_N"/>
</dbReference>
<dbReference type="PANTHER" id="PTHR11552">
    <property type="entry name" value="GLUCOSE-METHANOL-CHOLINE GMC OXIDOREDUCTASE"/>
    <property type="match status" value="1"/>
</dbReference>
<evidence type="ECO:0000256" key="5">
    <source>
        <dbReference type="ARBA" id="ARBA00022825"/>
    </source>
</evidence>
<comment type="similarity">
    <text evidence="1">Belongs to the peptidase S51 family.</text>
</comment>
<evidence type="ECO:0000313" key="10">
    <source>
        <dbReference type="Proteomes" id="UP000237631"/>
    </source>
</evidence>
<dbReference type="PROSITE" id="PS00624">
    <property type="entry name" value="GMC_OXRED_2"/>
    <property type="match status" value="1"/>
</dbReference>
<dbReference type="PANTHER" id="PTHR11552:SF78">
    <property type="entry name" value="GLUCOSE-METHANOL-CHOLINE OXIDOREDUCTASE N-TERMINAL DOMAIN-CONTAINING PROTEIN"/>
    <property type="match status" value="1"/>
</dbReference>
<accession>A0A2S6C3P7</accession>
<evidence type="ECO:0000256" key="7">
    <source>
        <dbReference type="SAM" id="SignalP"/>
    </source>
</evidence>
<keyword evidence="4" id="KW-0378">Hydrolase</keyword>
<feature type="region of interest" description="Disordered" evidence="6">
    <location>
        <begin position="289"/>
        <end position="309"/>
    </location>
</feature>
<organism evidence="9 10">
    <name type="scientific">Cercospora berteroae</name>
    <dbReference type="NCBI Taxonomy" id="357750"/>
    <lineage>
        <taxon>Eukaryota</taxon>
        <taxon>Fungi</taxon>
        <taxon>Dikarya</taxon>
        <taxon>Ascomycota</taxon>
        <taxon>Pezizomycotina</taxon>
        <taxon>Dothideomycetes</taxon>
        <taxon>Dothideomycetidae</taxon>
        <taxon>Mycosphaerellales</taxon>
        <taxon>Mycosphaerellaceae</taxon>
        <taxon>Cercospora</taxon>
    </lineage>
</organism>
<comment type="similarity">
    <text evidence="2">Belongs to the GMC oxidoreductase family.</text>
</comment>
<dbReference type="GO" id="GO:0006508">
    <property type="term" value="P:proteolysis"/>
    <property type="evidence" value="ECO:0007669"/>
    <property type="project" value="UniProtKB-KW"/>
</dbReference>
<dbReference type="GO" id="GO:0016614">
    <property type="term" value="F:oxidoreductase activity, acting on CH-OH group of donors"/>
    <property type="evidence" value="ECO:0007669"/>
    <property type="project" value="InterPro"/>
</dbReference>
<evidence type="ECO:0000259" key="8">
    <source>
        <dbReference type="PROSITE" id="PS00624"/>
    </source>
</evidence>
<dbReference type="Gene3D" id="3.50.50.60">
    <property type="entry name" value="FAD/NAD(P)-binding domain"/>
    <property type="match status" value="1"/>
</dbReference>
<feature type="signal peptide" evidence="7">
    <location>
        <begin position="1"/>
        <end position="18"/>
    </location>
</feature>
<evidence type="ECO:0000256" key="4">
    <source>
        <dbReference type="ARBA" id="ARBA00022801"/>
    </source>
</evidence>
<keyword evidence="7" id="KW-0732">Signal</keyword>